<gene>
    <name evidence="6" type="ORF">HDE68_002273</name>
</gene>
<dbReference type="Gene3D" id="1.10.530.10">
    <property type="match status" value="1"/>
</dbReference>
<dbReference type="EMBL" id="JACHCE010000003">
    <property type="protein sequence ID" value="MBB5636372.1"/>
    <property type="molecule type" value="Genomic_DNA"/>
</dbReference>
<dbReference type="Gene3D" id="3.30.20.10">
    <property type="entry name" value="Endochitinase, domain 2"/>
    <property type="match status" value="1"/>
</dbReference>
<dbReference type="Pfam" id="PF00182">
    <property type="entry name" value="Glyco_hydro_19"/>
    <property type="match status" value="1"/>
</dbReference>
<dbReference type="GO" id="GO:0004568">
    <property type="term" value="F:chitinase activity"/>
    <property type="evidence" value="ECO:0007669"/>
    <property type="project" value="InterPro"/>
</dbReference>
<dbReference type="InterPro" id="IPR000726">
    <property type="entry name" value="Glyco_hydro_19_cat"/>
</dbReference>
<dbReference type="GO" id="GO:0050832">
    <property type="term" value="P:defense response to fungus"/>
    <property type="evidence" value="ECO:0007669"/>
    <property type="project" value="UniProtKB-ARBA"/>
</dbReference>
<evidence type="ECO:0000259" key="5">
    <source>
        <dbReference type="Pfam" id="PF00182"/>
    </source>
</evidence>
<evidence type="ECO:0000256" key="2">
    <source>
        <dbReference type="ARBA" id="ARBA00023157"/>
    </source>
</evidence>
<proteinExistence type="predicted"/>
<organism evidence="6 7">
    <name type="scientific">Pedobacter cryoconitis</name>
    <dbReference type="NCBI Taxonomy" id="188932"/>
    <lineage>
        <taxon>Bacteria</taxon>
        <taxon>Pseudomonadati</taxon>
        <taxon>Bacteroidota</taxon>
        <taxon>Sphingobacteriia</taxon>
        <taxon>Sphingobacteriales</taxon>
        <taxon>Sphingobacteriaceae</taxon>
        <taxon>Pedobacter</taxon>
    </lineage>
</organism>
<dbReference type="RefSeq" id="WP_183881883.1">
    <property type="nucleotide sequence ID" value="NZ_JACHCE010000003.1"/>
</dbReference>
<accession>A0A7W8ZLS5</accession>
<dbReference type="GO" id="GO:0005975">
    <property type="term" value="P:carbohydrate metabolic process"/>
    <property type="evidence" value="ECO:0007669"/>
    <property type="project" value="InterPro"/>
</dbReference>
<dbReference type="PANTHER" id="PTHR22595:SF79">
    <property type="entry name" value="CHITINASE 12"/>
    <property type="match status" value="1"/>
</dbReference>
<dbReference type="InterPro" id="IPR023346">
    <property type="entry name" value="Lysozyme-like_dom_sf"/>
</dbReference>
<dbReference type="GO" id="GO:0016998">
    <property type="term" value="P:cell wall macromolecule catabolic process"/>
    <property type="evidence" value="ECO:0007669"/>
    <property type="project" value="InterPro"/>
</dbReference>
<dbReference type="Proteomes" id="UP000537204">
    <property type="component" value="Unassembled WGS sequence"/>
</dbReference>
<comment type="caution">
    <text evidence="6">The sequence shown here is derived from an EMBL/GenBank/DDBJ whole genome shotgun (WGS) entry which is preliminary data.</text>
</comment>
<evidence type="ECO:0000256" key="4">
    <source>
        <dbReference type="PIRSR" id="PIRSR001060-2"/>
    </source>
</evidence>
<name>A0A7W8ZLS5_9SPHI</name>
<evidence type="ECO:0000313" key="6">
    <source>
        <dbReference type="EMBL" id="MBB5636372.1"/>
    </source>
</evidence>
<evidence type="ECO:0000256" key="1">
    <source>
        <dbReference type="ARBA" id="ARBA00022821"/>
    </source>
</evidence>
<dbReference type="PIRSF" id="PIRSF001060">
    <property type="entry name" value="Endochitinase"/>
    <property type="match status" value="1"/>
</dbReference>
<dbReference type="SUPFAM" id="SSF53955">
    <property type="entry name" value="Lysozyme-like"/>
    <property type="match status" value="1"/>
</dbReference>
<feature type="active site" description="Proton donor" evidence="3">
    <location>
        <position position="152"/>
    </location>
</feature>
<dbReference type="CDD" id="cd00325">
    <property type="entry name" value="chitinase_GH19"/>
    <property type="match status" value="1"/>
</dbReference>
<dbReference type="AlphaFoldDB" id="A0A7W8ZLS5"/>
<dbReference type="PANTHER" id="PTHR22595">
    <property type="entry name" value="CHITINASE-RELATED"/>
    <property type="match status" value="1"/>
</dbReference>
<dbReference type="GO" id="GO:0006032">
    <property type="term" value="P:chitin catabolic process"/>
    <property type="evidence" value="ECO:0007669"/>
    <property type="project" value="InterPro"/>
</dbReference>
<keyword evidence="2 4" id="KW-1015">Disulfide bond</keyword>
<dbReference type="InterPro" id="IPR016283">
    <property type="entry name" value="Glyco_hydro_19"/>
</dbReference>
<evidence type="ECO:0000256" key="3">
    <source>
        <dbReference type="PIRSR" id="PIRSR001060-1"/>
    </source>
</evidence>
<evidence type="ECO:0000313" key="7">
    <source>
        <dbReference type="Proteomes" id="UP000537204"/>
    </source>
</evidence>
<feature type="disulfide bond" evidence="4">
    <location>
        <begin position="288"/>
        <end position="321"/>
    </location>
</feature>
<protein>
    <recommendedName>
        <fullName evidence="5">Glycoside hydrolase family 19 catalytic domain-containing protein</fullName>
    </recommendedName>
</protein>
<sequence length="328" mass="36867">MMKQKSVKLIVVFLICLCAGLPVSAAFKLNNSIHKAVPVSFSSLLSPIVFNKLFPLRNKFYSYNSLVQAVQNLAQIKIQIEKRGPFIYKITRFDKHTGKQVVVRQDKDWNEPWAQQKEYTSTIIDYGLFCNHSDQKINQRELAAFFAQAAHETRDGQDGRFNDGLMLKRELDTTNTYVAANVFYPAIAGKRYYGRGPLQLSYNGNYGFASDCIFGDKNKLLADPDLILKDPVIAFETAIYFWMTPQGTKPSAHDVIIGKWKPSAADQAKGWTAGFGMVTNIVNGAIECNHGDALPAMKNRAGYYQHYLQLFGLTDSRKCSCGSMQPFP</sequence>
<feature type="domain" description="Glycoside hydrolase family 19 catalytic" evidence="5">
    <location>
        <begin position="126"/>
        <end position="320"/>
    </location>
</feature>
<keyword evidence="1" id="KW-0611">Plant defense</keyword>
<reference evidence="6 7" key="1">
    <citation type="submission" date="2020-08" db="EMBL/GenBank/DDBJ databases">
        <title>Genomic Encyclopedia of Type Strains, Phase IV (KMG-V): Genome sequencing to study the core and pangenomes of soil and plant-associated prokaryotes.</title>
        <authorList>
            <person name="Whitman W."/>
        </authorList>
    </citation>
    <scope>NUCLEOTIDE SEQUENCE [LARGE SCALE GENOMIC DNA]</scope>
    <source>
        <strain evidence="6 7">S3M1</strain>
    </source>
</reference>